<feature type="domain" description="Solute-binding protein family 3/N-terminal" evidence="2">
    <location>
        <begin position="52"/>
        <end position="284"/>
    </location>
</feature>
<comment type="similarity">
    <text evidence="1">Belongs to the bacterial solute-binding protein SsuA/TauA family.</text>
</comment>
<dbReference type="RefSeq" id="WP_187558775.1">
    <property type="nucleotide sequence ID" value="NZ_JACRTP010000004.1"/>
</dbReference>
<dbReference type="SUPFAM" id="SSF53850">
    <property type="entry name" value="Periplasmic binding protein-like II"/>
    <property type="match status" value="1"/>
</dbReference>
<dbReference type="PROSITE" id="PS51257">
    <property type="entry name" value="PROKAR_LIPOPROTEIN"/>
    <property type="match status" value="1"/>
</dbReference>
<proteinExistence type="inferred from homology"/>
<keyword evidence="4" id="KW-1185">Reference proteome</keyword>
<evidence type="ECO:0000256" key="1">
    <source>
        <dbReference type="ARBA" id="ARBA00010742"/>
    </source>
</evidence>
<organism evidence="3 4">
    <name type="scientific">Blautia stercoris</name>
    <dbReference type="NCBI Taxonomy" id="871664"/>
    <lineage>
        <taxon>Bacteria</taxon>
        <taxon>Bacillati</taxon>
        <taxon>Bacillota</taxon>
        <taxon>Clostridia</taxon>
        <taxon>Lachnospirales</taxon>
        <taxon>Lachnospiraceae</taxon>
        <taxon>Blautia</taxon>
    </lineage>
</organism>
<name>A0ABR7PCC2_9FIRM</name>
<dbReference type="InterPro" id="IPR015168">
    <property type="entry name" value="SsuA/THI5"/>
</dbReference>
<reference evidence="3 4" key="1">
    <citation type="submission" date="2020-08" db="EMBL/GenBank/DDBJ databases">
        <title>Genome public.</title>
        <authorList>
            <person name="Liu C."/>
            <person name="Sun Q."/>
        </authorList>
    </citation>
    <scope>NUCLEOTIDE SEQUENCE [LARGE SCALE GENOMIC DNA]</scope>
    <source>
        <strain evidence="3 4">3_YM_SP_D4_24.mj</strain>
    </source>
</reference>
<evidence type="ECO:0000313" key="4">
    <source>
        <dbReference type="Proteomes" id="UP000661649"/>
    </source>
</evidence>
<protein>
    <submittedName>
        <fullName evidence="3">ABC transporter substrate-binding protein</fullName>
    </submittedName>
</protein>
<dbReference type="Pfam" id="PF09084">
    <property type="entry name" value="NMT1"/>
    <property type="match status" value="1"/>
</dbReference>
<dbReference type="PANTHER" id="PTHR30024:SF21">
    <property type="entry name" value="ABC TRANSPORTER SUBSTRATE-BINDING PROTEIN"/>
    <property type="match status" value="1"/>
</dbReference>
<dbReference type="Gene3D" id="3.40.190.10">
    <property type="entry name" value="Periplasmic binding protein-like II"/>
    <property type="match status" value="2"/>
</dbReference>
<sequence length="361" mass="38455">MKSKKITAAVFGLVLTLGLVVTGCGSNSSKADDGAKTDSGSKKEANADGYQVVNIGFPSAGYEWAEGALAVAEEKGYLDEYLNPLGYDADLIPFTGAAPAIHEALVSGDLDYAYYAGFAGIMAKSNGIDTKLLAVTSFGSAWQLAVSADSGITSLEDLKGKTISYQRGATPQMYVLKVLEEAGLSADDVQLVNSTIPEGLSSLSTGAVDAAVVTYGQADTLVEQGKASIIHKGVDADADTFYEPSVLTGRTDFVEKNADVSSAIIEAMLKARDDIIADPEAFYELSSEKSGRTLEQVKSVAVSDVELAYPVNLDERYITSLKNIEQFELDNDIITNQVDFDSWIDSSYLEKAVQDYQENAE</sequence>
<dbReference type="InterPro" id="IPR001638">
    <property type="entry name" value="Solute-binding_3/MltF_N"/>
</dbReference>
<dbReference type="Proteomes" id="UP000661649">
    <property type="component" value="Unassembled WGS sequence"/>
</dbReference>
<evidence type="ECO:0000313" key="3">
    <source>
        <dbReference type="EMBL" id="MBC8628968.1"/>
    </source>
</evidence>
<dbReference type="EMBL" id="JACRTP010000004">
    <property type="protein sequence ID" value="MBC8628968.1"/>
    <property type="molecule type" value="Genomic_DNA"/>
</dbReference>
<dbReference type="PANTHER" id="PTHR30024">
    <property type="entry name" value="ALIPHATIC SULFONATES-BINDING PROTEIN-RELATED"/>
    <property type="match status" value="1"/>
</dbReference>
<gene>
    <name evidence="3" type="ORF">H8712_10160</name>
</gene>
<dbReference type="SMART" id="SM00062">
    <property type="entry name" value="PBPb"/>
    <property type="match status" value="1"/>
</dbReference>
<accession>A0ABR7PCC2</accession>
<comment type="caution">
    <text evidence="3">The sequence shown here is derived from an EMBL/GenBank/DDBJ whole genome shotgun (WGS) entry which is preliminary data.</text>
</comment>
<evidence type="ECO:0000259" key="2">
    <source>
        <dbReference type="SMART" id="SM00062"/>
    </source>
</evidence>